<dbReference type="PANTHER" id="PTHR43649">
    <property type="entry name" value="ARABINOSE-BINDING PROTEIN-RELATED"/>
    <property type="match status" value="1"/>
</dbReference>
<dbReference type="RefSeq" id="WP_207180874.1">
    <property type="nucleotide sequence ID" value="NZ_AP024145.1"/>
</dbReference>
<dbReference type="GO" id="GO:0042597">
    <property type="term" value="C:periplasmic space"/>
    <property type="evidence" value="ECO:0007669"/>
    <property type="project" value="UniProtKB-SubCell"/>
</dbReference>
<evidence type="ECO:0000256" key="4">
    <source>
        <dbReference type="SAM" id="SignalP"/>
    </source>
</evidence>
<feature type="chain" id="PRO_5034231524" evidence="4">
    <location>
        <begin position="40"/>
        <end position="425"/>
    </location>
</feature>
<dbReference type="InterPro" id="IPR050490">
    <property type="entry name" value="Bact_solute-bd_prot1"/>
</dbReference>
<dbReference type="InterPro" id="IPR006059">
    <property type="entry name" value="SBP"/>
</dbReference>
<evidence type="ECO:0000256" key="1">
    <source>
        <dbReference type="ARBA" id="ARBA00004418"/>
    </source>
</evidence>
<dbReference type="PANTHER" id="PTHR43649:SF14">
    <property type="entry name" value="BLR3389 PROTEIN"/>
    <property type="match status" value="1"/>
</dbReference>
<gene>
    <name evidence="5" type="ORF">mvi_01380</name>
</gene>
<organism evidence="5 6">
    <name type="scientific">Methylobacterium indicum</name>
    <dbReference type="NCBI Taxonomy" id="1775910"/>
    <lineage>
        <taxon>Bacteria</taxon>
        <taxon>Pseudomonadati</taxon>
        <taxon>Pseudomonadota</taxon>
        <taxon>Alphaproteobacteria</taxon>
        <taxon>Hyphomicrobiales</taxon>
        <taxon>Methylobacteriaceae</taxon>
        <taxon>Methylobacterium</taxon>
    </lineage>
</organism>
<dbReference type="Proteomes" id="UP000663508">
    <property type="component" value="Chromosome"/>
</dbReference>
<sequence length="425" mass="47010">MTGEWFETRRGAGRRLCRVAAALALTAAIGLAGSHSATAQSQTLTINTDRSGAGQKAAMTKIASEFEAKNPGVKVAINFSDVESYKTSIRNFLVTTPPDVAFWFTGARMRTFTKRNLFEDLTGFFSEQKLDEPMKPFLAAVSDGDKRMMMPTNFTTWGFYYNKELFKKAGVEPPKTWADLMAAAAKLKAAGLIPFTIGTRDLWANDLWFDYLDLRENGLDFHMRLMDGKESYTDPRVKKVFSLWAEPVTKGYFLENASSYGWQEAIPLLSQGRAAMYLLGPYVLTSLPAELHDKIGFFPFPTVNPAVPNYEELSVNGVAIPSGAKNKALARQFLAFLAQPDNIAAFAKAGAVLPARTDVMLDDPFSASQVELAKAAKGSSQFYDRDTDPEMAQIGMKGFQEFLANPDRSEAILQRLEAARARIFK</sequence>
<dbReference type="Pfam" id="PF01547">
    <property type="entry name" value="SBP_bac_1"/>
    <property type="match status" value="1"/>
</dbReference>
<proteinExistence type="inferred from homology"/>
<keyword evidence="4" id="KW-0732">Signal</keyword>
<dbReference type="Gene3D" id="3.40.190.10">
    <property type="entry name" value="Periplasmic binding protein-like II"/>
    <property type="match status" value="2"/>
</dbReference>
<accession>A0A8H9C1J1</accession>
<feature type="signal peptide" evidence="4">
    <location>
        <begin position="1"/>
        <end position="39"/>
    </location>
</feature>
<evidence type="ECO:0000256" key="3">
    <source>
        <dbReference type="ARBA" id="ARBA00022764"/>
    </source>
</evidence>
<comment type="subcellular location">
    <subcellularLocation>
        <location evidence="1">Periplasm</location>
    </subcellularLocation>
</comment>
<dbReference type="EMBL" id="AP024145">
    <property type="protein sequence ID" value="BCM81677.1"/>
    <property type="molecule type" value="Genomic_DNA"/>
</dbReference>
<protein>
    <submittedName>
        <fullName evidence="5">ABC transporter substrate-binding protein</fullName>
    </submittedName>
</protein>
<evidence type="ECO:0000256" key="2">
    <source>
        <dbReference type="ARBA" id="ARBA00008520"/>
    </source>
</evidence>
<keyword evidence="3" id="KW-0574">Periplasm</keyword>
<evidence type="ECO:0000313" key="5">
    <source>
        <dbReference type="EMBL" id="BCM81677.1"/>
    </source>
</evidence>
<dbReference type="AlphaFoldDB" id="A0A8H9C1J1"/>
<evidence type="ECO:0000313" key="6">
    <source>
        <dbReference type="Proteomes" id="UP000663508"/>
    </source>
</evidence>
<reference evidence="5" key="1">
    <citation type="submission" date="2020-11" db="EMBL/GenBank/DDBJ databases">
        <title>Complete genome sequence of a novel pathogenic Methylobacterium strain isolated from rice in Vietnam.</title>
        <authorList>
            <person name="Lai K."/>
            <person name="Okazaki S."/>
            <person name="Higashi K."/>
            <person name="Mori H."/>
            <person name="Toyoda A."/>
            <person name="Kurokawa K."/>
        </authorList>
    </citation>
    <scope>NUCLEOTIDE SEQUENCE</scope>
    <source>
        <strain evidence="5">VL1</strain>
    </source>
</reference>
<dbReference type="KEGG" id="mind:mvi_01380"/>
<name>A0A8H9C1J1_9HYPH</name>
<dbReference type="SUPFAM" id="SSF53850">
    <property type="entry name" value="Periplasmic binding protein-like II"/>
    <property type="match status" value="1"/>
</dbReference>
<comment type="similarity">
    <text evidence="2">Belongs to the bacterial solute-binding protein 1 family.</text>
</comment>